<accession>A0AAV6WEJ7</accession>
<feature type="region of interest" description="Disordered" evidence="1">
    <location>
        <begin position="1"/>
        <end position="23"/>
    </location>
</feature>
<reference evidence="2" key="1">
    <citation type="submission" date="2019-10" db="EMBL/GenBank/DDBJ databases">
        <authorList>
            <person name="Zhang R."/>
            <person name="Pan Y."/>
            <person name="Wang J."/>
            <person name="Ma R."/>
            <person name="Yu S."/>
        </authorList>
    </citation>
    <scope>NUCLEOTIDE SEQUENCE</scope>
    <source>
        <strain evidence="2">LA-IB0</strain>
        <tissue evidence="2">Leaf</tissue>
    </source>
</reference>
<evidence type="ECO:0000256" key="1">
    <source>
        <dbReference type="SAM" id="MobiDB-lite"/>
    </source>
</evidence>
<dbReference type="AlphaFoldDB" id="A0AAV6WEJ7"/>
<evidence type="ECO:0008006" key="4">
    <source>
        <dbReference type="Google" id="ProtNLM"/>
    </source>
</evidence>
<proteinExistence type="predicted"/>
<feature type="compositionally biased region" description="Polar residues" evidence="1">
    <location>
        <begin position="1"/>
        <end position="14"/>
    </location>
</feature>
<name>A0AAV6WEJ7_9LAMI</name>
<organism evidence="2 3">
    <name type="scientific">Buddleja alternifolia</name>
    <dbReference type="NCBI Taxonomy" id="168488"/>
    <lineage>
        <taxon>Eukaryota</taxon>
        <taxon>Viridiplantae</taxon>
        <taxon>Streptophyta</taxon>
        <taxon>Embryophyta</taxon>
        <taxon>Tracheophyta</taxon>
        <taxon>Spermatophyta</taxon>
        <taxon>Magnoliopsida</taxon>
        <taxon>eudicotyledons</taxon>
        <taxon>Gunneridae</taxon>
        <taxon>Pentapetalae</taxon>
        <taxon>asterids</taxon>
        <taxon>lamiids</taxon>
        <taxon>Lamiales</taxon>
        <taxon>Scrophulariaceae</taxon>
        <taxon>Buddlejeae</taxon>
        <taxon>Buddleja</taxon>
    </lineage>
</organism>
<keyword evidence="3" id="KW-1185">Reference proteome</keyword>
<evidence type="ECO:0000313" key="2">
    <source>
        <dbReference type="EMBL" id="KAG8367205.1"/>
    </source>
</evidence>
<comment type="caution">
    <text evidence="2">The sequence shown here is derived from an EMBL/GenBank/DDBJ whole genome shotgun (WGS) entry which is preliminary data.</text>
</comment>
<dbReference type="Proteomes" id="UP000826271">
    <property type="component" value="Unassembled WGS sequence"/>
</dbReference>
<sequence length="96" mass="11179">MDSNSNMVRSSTARNKTKSTKRSWSYEEELVLVSALKEVVSENFGENNLCIQPFLYIDKISNMALCFSSQTDINARTMRYKSWLLYNDWCEVFGKD</sequence>
<gene>
    <name evidence="2" type="ORF">BUALT_Bualt16G0048400</name>
</gene>
<dbReference type="EMBL" id="WHWC01000016">
    <property type="protein sequence ID" value="KAG8367205.1"/>
    <property type="molecule type" value="Genomic_DNA"/>
</dbReference>
<evidence type="ECO:0000313" key="3">
    <source>
        <dbReference type="Proteomes" id="UP000826271"/>
    </source>
</evidence>
<protein>
    <recommendedName>
        <fullName evidence="4">Myb/SANT-like domain-containing protein</fullName>
    </recommendedName>
</protein>